<dbReference type="AlphaFoldDB" id="A0A9Q1EER0"/>
<accession>A0A9Q1EER0</accession>
<comment type="caution">
    <text evidence="2">The sequence shown here is derived from an EMBL/GenBank/DDBJ whole genome shotgun (WGS) entry which is preliminary data.</text>
</comment>
<dbReference type="EMBL" id="JAINUF010000018">
    <property type="protein sequence ID" value="KAJ8337462.1"/>
    <property type="molecule type" value="Genomic_DNA"/>
</dbReference>
<sequence>MEMQLCTGKLTIAFDQYRRGLSELSLLYMRKRHEEEEKARRASRVRTGGGVGVGETQRRGFPPTRPALFR</sequence>
<evidence type="ECO:0000256" key="1">
    <source>
        <dbReference type="SAM" id="MobiDB-lite"/>
    </source>
</evidence>
<organism evidence="2 3">
    <name type="scientific">Synaphobranchus kaupii</name>
    <name type="common">Kaup's arrowtooth eel</name>
    <dbReference type="NCBI Taxonomy" id="118154"/>
    <lineage>
        <taxon>Eukaryota</taxon>
        <taxon>Metazoa</taxon>
        <taxon>Chordata</taxon>
        <taxon>Craniata</taxon>
        <taxon>Vertebrata</taxon>
        <taxon>Euteleostomi</taxon>
        <taxon>Actinopterygii</taxon>
        <taxon>Neopterygii</taxon>
        <taxon>Teleostei</taxon>
        <taxon>Anguilliformes</taxon>
        <taxon>Synaphobranchidae</taxon>
        <taxon>Synaphobranchus</taxon>
    </lineage>
</organism>
<feature type="region of interest" description="Disordered" evidence="1">
    <location>
        <begin position="35"/>
        <end position="70"/>
    </location>
</feature>
<keyword evidence="3" id="KW-1185">Reference proteome</keyword>
<dbReference type="Proteomes" id="UP001152622">
    <property type="component" value="Chromosome 18"/>
</dbReference>
<gene>
    <name evidence="2" type="ORF">SKAU_G00364280</name>
</gene>
<evidence type="ECO:0000313" key="3">
    <source>
        <dbReference type="Proteomes" id="UP001152622"/>
    </source>
</evidence>
<protein>
    <submittedName>
        <fullName evidence="2">Uncharacterized protein</fullName>
    </submittedName>
</protein>
<name>A0A9Q1EER0_SYNKA</name>
<reference evidence="2" key="1">
    <citation type="journal article" date="2023" name="Science">
        <title>Genome structures resolve the early diversification of teleost fishes.</title>
        <authorList>
            <person name="Parey E."/>
            <person name="Louis A."/>
            <person name="Montfort J."/>
            <person name="Bouchez O."/>
            <person name="Roques C."/>
            <person name="Iampietro C."/>
            <person name="Lluch J."/>
            <person name="Castinel A."/>
            <person name="Donnadieu C."/>
            <person name="Desvignes T."/>
            <person name="Floi Bucao C."/>
            <person name="Jouanno E."/>
            <person name="Wen M."/>
            <person name="Mejri S."/>
            <person name="Dirks R."/>
            <person name="Jansen H."/>
            <person name="Henkel C."/>
            <person name="Chen W.J."/>
            <person name="Zahm M."/>
            <person name="Cabau C."/>
            <person name="Klopp C."/>
            <person name="Thompson A.W."/>
            <person name="Robinson-Rechavi M."/>
            <person name="Braasch I."/>
            <person name="Lecointre G."/>
            <person name="Bobe J."/>
            <person name="Postlethwait J.H."/>
            <person name="Berthelot C."/>
            <person name="Roest Crollius H."/>
            <person name="Guiguen Y."/>
        </authorList>
    </citation>
    <scope>NUCLEOTIDE SEQUENCE</scope>
    <source>
        <strain evidence="2">WJC10195</strain>
    </source>
</reference>
<proteinExistence type="predicted"/>
<evidence type="ECO:0000313" key="2">
    <source>
        <dbReference type="EMBL" id="KAJ8337462.1"/>
    </source>
</evidence>